<feature type="domain" description="PPE family C-terminal" evidence="4">
    <location>
        <begin position="308"/>
        <end position="386"/>
    </location>
</feature>
<dbReference type="FunFam" id="1.20.1260.20:FF:000001">
    <property type="entry name" value="PPE family protein PPE41"/>
    <property type="match status" value="1"/>
</dbReference>
<organism evidence="5 6">
    <name type="scientific">Mycobacterium asiaticum</name>
    <dbReference type="NCBI Taxonomy" id="1790"/>
    <lineage>
        <taxon>Bacteria</taxon>
        <taxon>Bacillati</taxon>
        <taxon>Actinomycetota</taxon>
        <taxon>Actinomycetes</taxon>
        <taxon>Mycobacteriales</taxon>
        <taxon>Mycobacteriaceae</taxon>
        <taxon>Mycobacterium</taxon>
    </lineage>
</organism>
<evidence type="ECO:0000256" key="1">
    <source>
        <dbReference type="ARBA" id="ARBA00010652"/>
    </source>
</evidence>
<dbReference type="OrthoDB" id="4760887at2"/>
<evidence type="ECO:0000259" key="4">
    <source>
        <dbReference type="Pfam" id="PF12484"/>
    </source>
</evidence>
<reference evidence="5 6" key="1">
    <citation type="submission" date="2016-06" db="EMBL/GenBank/DDBJ databases">
        <authorList>
            <person name="Kjaerup R.B."/>
            <person name="Dalgaard T.S."/>
            <person name="Juul-Madsen H.R."/>
        </authorList>
    </citation>
    <scope>NUCLEOTIDE SEQUENCE [LARGE SCALE GENOMIC DNA]</scope>
    <source>
        <strain evidence="5 6">1165133.8</strain>
    </source>
</reference>
<evidence type="ECO:0000256" key="2">
    <source>
        <dbReference type="SAM" id="MobiDB-lite"/>
    </source>
</evidence>
<dbReference type="InterPro" id="IPR038332">
    <property type="entry name" value="PPE_sf"/>
</dbReference>
<protein>
    <recommendedName>
        <fullName evidence="7">PPE family domain-containing protein</fullName>
    </recommendedName>
</protein>
<feature type="domain" description="PPE" evidence="3">
    <location>
        <begin position="2"/>
        <end position="165"/>
    </location>
</feature>
<gene>
    <name evidence="5" type="ORF">A5634_12430</name>
</gene>
<dbReference type="EMBL" id="LZLS01000220">
    <property type="protein sequence ID" value="OBK20534.1"/>
    <property type="molecule type" value="Genomic_DNA"/>
</dbReference>
<comment type="caution">
    <text evidence="5">The sequence shown here is derived from an EMBL/GenBank/DDBJ whole genome shotgun (WGS) entry which is preliminary data.</text>
</comment>
<feature type="region of interest" description="Disordered" evidence="2">
    <location>
        <begin position="380"/>
        <end position="421"/>
    </location>
</feature>
<proteinExistence type="inferred from homology"/>
<dbReference type="PANTHER" id="PTHR46766:SF1">
    <property type="entry name" value="GLUTAMINE-RICH PROTEIN 2"/>
    <property type="match status" value="1"/>
</dbReference>
<feature type="compositionally biased region" description="Low complexity" evidence="2">
    <location>
        <begin position="394"/>
        <end position="410"/>
    </location>
</feature>
<dbReference type="AlphaFoldDB" id="A0A1A3NHJ6"/>
<accession>A0A1A3NHJ6</accession>
<comment type="similarity">
    <text evidence="1">Belongs to the mycobacterial PPE family.</text>
</comment>
<dbReference type="Pfam" id="PF00823">
    <property type="entry name" value="PPE"/>
    <property type="match status" value="1"/>
</dbReference>
<sequence length="458" mass="45403">MDFGSYPPEVNSALMFTGAGSGPLLAAAEAWAALAAGLNSAANSHQAVVSALTAGPWLGPSSASMSAAAASYAAWLRVTAAQAEETSGQAKAAAAAYQAAFSATVPPPMVAANRSQLMTLVATNLFGINTQAIAATEAQYGEMWAQDTAAMYSYAASSASTTALTPFHPPEQTTNPGGVANQAAAVQATGIVESAQRAFSAVPSALQSAATPAAAAEDPLVLLALVADLSAVTAAIATLGLGVPAGALGVVNFPVAVYGTLVGLHSDEILSGWNGVEPFPSTEPAPVKPFPAPLLNLPAGTVPSPKLSAGLGEANTVGALSVPPAWTVATPSVRPVAYTLPALGGSAAPAAAVPVAGSGSASTLAQMALAGMAGRAMAGTVGAGRRGGKDARKAAGPARARTAGDTAAPGENSEVPDDKPRAVVTGVAAELREFTKLRDEGILTDEEYTEQKNRLLGR</sequence>
<dbReference type="SUPFAM" id="SSF140459">
    <property type="entry name" value="PE/PPE dimer-like"/>
    <property type="match status" value="1"/>
</dbReference>
<evidence type="ECO:0000259" key="3">
    <source>
        <dbReference type="Pfam" id="PF00823"/>
    </source>
</evidence>
<dbReference type="Gene3D" id="1.20.1260.20">
    <property type="entry name" value="PPE superfamily"/>
    <property type="match status" value="1"/>
</dbReference>
<dbReference type="GO" id="GO:0052572">
    <property type="term" value="P:response to host immune response"/>
    <property type="evidence" value="ECO:0007669"/>
    <property type="project" value="TreeGrafter"/>
</dbReference>
<dbReference type="InterPro" id="IPR000030">
    <property type="entry name" value="PPE_dom"/>
</dbReference>
<dbReference type="Proteomes" id="UP000093928">
    <property type="component" value="Unassembled WGS sequence"/>
</dbReference>
<evidence type="ECO:0000313" key="6">
    <source>
        <dbReference type="Proteomes" id="UP000093928"/>
    </source>
</evidence>
<name>A0A1A3NHJ6_MYCAS</name>
<evidence type="ECO:0000313" key="5">
    <source>
        <dbReference type="EMBL" id="OBK20534.1"/>
    </source>
</evidence>
<dbReference type="PANTHER" id="PTHR46766">
    <property type="entry name" value="GLUTAMINE-RICH PROTEIN 2"/>
    <property type="match status" value="1"/>
</dbReference>
<dbReference type="Pfam" id="PF12484">
    <property type="entry name" value="PPE-SVP"/>
    <property type="match status" value="1"/>
</dbReference>
<dbReference type="InterPro" id="IPR022171">
    <property type="entry name" value="PPE_C"/>
</dbReference>
<dbReference type="RefSeq" id="WP_065146921.1">
    <property type="nucleotide sequence ID" value="NZ_LZLS01000220.1"/>
</dbReference>
<evidence type="ECO:0008006" key="7">
    <source>
        <dbReference type="Google" id="ProtNLM"/>
    </source>
</evidence>